<evidence type="ECO:0000313" key="3">
    <source>
        <dbReference type="WBParaSite" id="BPAG_0001246201-mRNA-1"/>
    </source>
</evidence>
<dbReference type="Proteomes" id="UP000278627">
    <property type="component" value="Unassembled WGS sequence"/>
</dbReference>
<evidence type="ECO:0000313" key="1">
    <source>
        <dbReference type="EMBL" id="VDN93610.1"/>
    </source>
</evidence>
<name>A0A0N4TUJ1_BRUPA</name>
<organism evidence="3">
    <name type="scientific">Brugia pahangi</name>
    <name type="common">Filarial nematode worm</name>
    <dbReference type="NCBI Taxonomy" id="6280"/>
    <lineage>
        <taxon>Eukaryota</taxon>
        <taxon>Metazoa</taxon>
        <taxon>Ecdysozoa</taxon>
        <taxon>Nematoda</taxon>
        <taxon>Chromadorea</taxon>
        <taxon>Rhabditida</taxon>
        <taxon>Spirurina</taxon>
        <taxon>Spiruromorpha</taxon>
        <taxon>Filarioidea</taxon>
        <taxon>Onchocercidae</taxon>
        <taxon>Brugia</taxon>
    </lineage>
</organism>
<gene>
    <name evidence="1" type="ORF">BPAG_LOCUS12424</name>
</gene>
<dbReference type="AlphaFoldDB" id="A0A0N4TUJ1"/>
<evidence type="ECO:0000313" key="2">
    <source>
        <dbReference type="Proteomes" id="UP000278627"/>
    </source>
</evidence>
<protein>
    <submittedName>
        <fullName evidence="3">SNPC5</fullName>
    </submittedName>
</protein>
<accession>A0A0N4TUJ1</accession>
<dbReference type="STRING" id="6280.A0A0N4TUJ1"/>
<reference evidence="1 2" key="2">
    <citation type="submission" date="2018-11" db="EMBL/GenBank/DDBJ databases">
        <authorList>
            <consortium name="Pathogen Informatics"/>
        </authorList>
    </citation>
    <scope>NUCLEOTIDE SEQUENCE [LARGE SCALE GENOMIC DNA]</scope>
</reference>
<keyword evidence="2" id="KW-1185">Reference proteome</keyword>
<dbReference type="WBParaSite" id="BPAG_0001246201-mRNA-1">
    <property type="protein sequence ID" value="BPAG_0001246201-mRNA-1"/>
    <property type="gene ID" value="BPAG_0001246201"/>
</dbReference>
<dbReference type="EMBL" id="UZAD01013292">
    <property type="protein sequence ID" value="VDN93610.1"/>
    <property type="molecule type" value="Genomic_DNA"/>
</dbReference>
<proteinExistence type="predicted"/>
<reference evidence="3" key="1">
    <citation type="submission" date="2017-02" db="UniProtKB">
        <authorList>
            <consortium name="WormBaseParasite"/>
        </authorList>
    </citation>
    <scope>IDENTIFICATION</scope>
</reference>
<sequence length="54" mass="6143">MLLYADVAQTEQTEPLDLSISKEKRDALQGLSMERKGEEEIGLQLLQRKPLDLT</sequence>